<gene>
    <name evidence="1" type="ORF">HK100_007360</name>
</gene>
<comment type="caution">
    <text evidence="1">The sequence shown here is derived from an EMBL/GenBank/DDBJ whole genome shotgun (WGS) entry which is preliminary data.</text>
</comment>
<organism evidence="1 2">
    <name type="scientific">Physocladia obscura</name>
    <dbReference type="NCBI Taxonomy" id="109957"/>
    <lineage>
        <taxon>Eukaryota</taxon>
        <taxon>Fungi</taxon>
        <taxon>Fungi incertae sedis</taxon>
        <taxon>Chytridiomycota</taxon>
        <taxon>Chytridiomycota incertae sedis</taxon>
        <taxon>Chytridiomycetes</taxon>
        <taxon>Chytridiales</taxon>
        <taxon>Chytriomycetaceae</taxon>
        <taxon>Physocladia</taxon>
    </lineage>
</organism>
<dbReference type="AlphaFoldDB" id="A0AAD5SQH1"/>
<reference evidence="1" key="1">
    <citation type="submission" date="2020-05" db="EMBL/GenBank/DDBJ databases">
        <title>Phylogenomic resolution of chytrid fungi.</title>
        <authorList>
            <person name="Stajich J.E."/>
            <person name="Amses K."/>
            <person name="Simmons R."/>
            <person name="Seto K."/>
            <person name="Myers J."/>
            <person name="Bonds A."/>
            <person name="Quandt C.A."/>
            <person name="Barry K."/>
            <person name="Liu P."/>
            <person name="Grigoriev I."/>
            <person name="Longcore J.E."/>
            <person name="James T.Y."/>
        </authorList>
    </citation>
    <scope>NUCLEOTIDE SEQUENCE</scope>
    <source>
        <strain evidence="1">JEL0513</strain>
    </source>
</reference>
<sequence length="510" mass="58584">MANLALFFTAYGIDVNCEDPSAEGWLTALQQGCRKTARCILDKNNIRNLTNFWKDLWKEVPDDVRSHPWYSSIYDLETNRFHEFNRGMISIEDFEYLNNFKIAMYDVVPIQEFFLDMYGPSEYQINFMESLEDLRVAINPKRLPMTEPLCTELLERIAKAIKVAWQFENAPEWNIIMKETTIFDAAEKLNQRQAPPEMTASVFELKDWFTSKLNEKIAETLEVESIQLDGKNVSGDVNIQRIAELERELYDIELQIKTFEESHVSELATLLNERDVIFEAFIAKVGLKREMLAISEHVVEIHEKAFQKLEPFLERLPSSFPTLLQVCENIGRNVVLKRIEVVSVLCAGSIVSPYLSAMVRLLGQDGVNKIVKSISNNFRQNSVPSFSVTVLSNADSVELIDSTEKKKFEQCLQATGQVIIGKEWKQFIEVMCLFVKGGSLMEVINHDKLRWQWEVQWQLEARKAEYFNTIVSPAGIPTVFPSLVELSSDGASFFKCLRKGLIGQEKSLRL</sequence>
<evidence type="ECO:0000313" key="2">
    <source>
        <dbReference type="Proteomes" id="UP001211907"/>
    </source>
</evidence>
<keyword evidence="2" id="KW-1185">Reference proteome</keyword>
<proteinExistence type="predicted"/>
<dbReference type="Proteomes" id="UP001211907">
    <property type="component" value="Unassembled WGS sequence"/>
</dbReference>
<accession>A0AAD5SQH1</accession>
<protein>
    <submittedName>
        <fullName evidence="1">Uncharacterized protein</fullName>
    </submittedName>
</protein>
<evidence type="ECO:0000313" key="1">
    <source>
        <dbReference type="EMBL" id="KAJ3090757.1"/>
    </source>
</evidence>
<dbReference type="EMBL" id="JADGJH010003465">
    <property type="protein sequence ID" value="KAJ3090757.1"/>
    <property type="molecule type" value="Genomic_DNA"/>
</dbReference>
<name>A0AAD5SQH1_9FUNG</name>